<evidence type="ECO:0000313" key="4">
    <source>
        <dbReference type="Proteomes" id="UP001431776"/>
    </source>
</evidence>
<name>A0AAW6U3F5_9BACT</name>
<dbReference type="InterPro" id="IPR036291">
    <property type="entry name" value="NAD(P)-bd_dom_sf"/>
</dbReference>
<reference evidence="3" key="1">
    <citation type="submission" date="2023-05" db="EMBL/GenBank/DDBJ databases">
        <title>Anaerotaeda fermentans gen. nov., sp. nov., a novel anaerobic planctomycete of the new family within the order Sedimentisphaerales isolated from Taman Peninsula, Russia.</title>
        <authorList>
            <person name="Khomyakova M.A."/>
            <person name="Merkel A.Y."/>
            <person name="Slobodkin A.I."/>
        </authorList>
    </citation>
    <scope>NUCLEOTIDE SEQUENCE</scope>
    <source>
        <strain evidence="3">M17dextr</strain>
    </source>
</reference>
<accession>A0AAW6U3F5</accession>
<protein>
    <submittedName>
        <fullName evidence="3">SDR family oxidoreductase</fullName>
    </submittedName>
</protein>
<dbReference type="PRINTS" id="PR00081">
    <property type="entry name" value="GDHRDH"/>
</dbReference>
<dbReference type="PANTHER" id="PTHR43639:SF1">
    <property type="entry name" value="SHORT-CHAIN DEHYDROGENASE_REDUCTASE FAMILY PROTEIN"/>
    <property type="match status" value="1"/>
</dbReference>
<evidence type="ECO:0000313" key="3">
    <source>
        <dbReference type="EMBL" id="MDI6451092.1"/>
    </source>
</evidence>
<dbReference type="InterPro" id="IPR002347">
    <property type="entry name" value="SDR_fam"/>
</dbReference>
<dbReference type="PANTHER" id="PTHR43639">
    <property type="entry name" value="OXIDOREDUCTASE, SHORT-CHAIN DEHYDROGENASE/REDUCTASE FAMILY (AFU_ORTHOLOGUE AFUA_5G02870)"/>
    <property type="match status" value="1"/>
</dbReference>
<dbReference type="SUPFAM" id="SSF51735">
    <property type="entry name" value="NAD(P)-binding Rossmann-fold domains"/>
    <property type="match status" value="1"/>
</dbReference>
<dbReference type="PRINTS" id="PR00080">
    <property type="entry name" value="SDRFAMILY"/>
</dbReference>
<dbReference type="AlphaFoldDB" id="A0AAW6U3F5"/>
<dbReference type="GO" id="GO:0016491">
    <property type="term" value="F:oxidoreductase activity"/>
    <property type="evidence" value="ECO:0007669"/>
    <property type="project" value="UniProtKB-KW"/>
</dbReference>
<dbReference type="Gene3D" id="3.40.50.720">
    <property type="entry name" value="NAD(P)-binding Rossmann-like Domain"/>
    <property type="match status" value="1"/>
</dbReference>
<sequence>MMDNSGTTLAGRTALVTGAARRLGRAIALALAQQGVHVVVHYNRSADEAVATCDEIRRLGVSAWHVQADLADIGQAETLFERAVGEAGPIDILVNSASTFEKETIWETSAQSLEANLRLHATGPLILARALAGQNRGGAIVNMLDTRVTVYDRQHAAYHISKRVLLTLTRMLALELAPAVAVNAVAPGLILPPAGQDESYLKKLAHCNPLNRYGDPGQVADAILFLLRSRFITGQVIYVDGGYHMKGHMYD</sequence>
<evidence type="ECO:0000256" key="2">
    <source>
        <dbReference type="ARBA" id="ARBA00023002"/>
    </source>
</evidence>
<keyword evidence="4" id="KW-1185">Reference proteome</keyword>
<comment type="similarity">
    <text evidence="1">Belongs to the short-chain dehydrogenases/reductases (SDR) family.</text>
</comment>
<dbReference type="EMBL" id="JASCXX010000028">
    <property type="protein sequence ID" value="MDI6451092.1"/>
    <property type="molecule type" value="Genomic_DNA"/>
</dbReference>
<dbReference type="RefSeq" id="WP_349246501.1">
    <property type="nucleotide sequence ID" value="NZ_JASCXX010000028.1"/>
</dbReference>
<dbReference type="Proteomes" id="UP001431776">
    <property type="component" value="Unassembled WGS sequence"/>
</dbReference>
<proteinExistence type="inferred from homology"/>
<comment type="caution">
    <text evidence="3">The sequence shown here is derived from an EMBL/GenBank/DDBJ whole genome shotgun (WGS) entry which is preliminary data.</text>
</comment>
<evidence type="ECO:0000256" key="1">
    <source>
        <dbReference type="ARBA" id="ARBA00006484"/>
    </source>
</evidence>
<gene>
    <name evidence="3" type="ORF">QJ522_18670</name>
</gene>
<keyword evidence="2" id="KW-0560">Oxidoreductase</keyword>
<dbReference type="Pfam" id="PF13561">
    <property type="entry name" value="adh_short_C2"/>
    <property type="match status" value="1"/>
</dbReference>
<organism evidence="3 4">
    <name type="scientific">Anaerobaca lacustris</name>
    <dbReference type="NCBI Taxonomy" id="3044600"/>
    <lineage>
        <taxon>Bacteria</taxon>
        <taxon>Pseudomonadati</taxon>
        <taxon>Planctomycetota</taxon>
        <taxon>Phycisphaerae</taxon>
        <taxon>Sedimentisphaerales</taxon>
        <taxon>Anaerobacaceae</taxon>
        <taxon>Anaerobaca</taxon>
    </lineage>
</organism>